<sequence length="146" mass="15828">MEQNTFSKCLERMVALQRPERYRGLLQNVFCGMFIYVVLVAPLFAHAAPIVPCGNPGQEPCGFNHFLIGINNVINFLIMIGGSIAAIVFAWAGILILTAGANESQVTKAKGMFWAVLKGFALMLAAWILVKMVLVGLGVPDAFSLL</sequence>
<name>A0A1G2NE87_9BACT</name>
<proteinExistence type="predicted"/>
<keyword evidence="1" id="KW-0472">Membrane</keyword>
<accession>A0A1G2NE87</accession>
<protein>
    <submittedName>
        <fullName evidence="2">Uncharacterized protein</fullName>
    </submittedName>
</protein>
<dbReference type="EMBL" id="MHSA01000012">
    <property type="protein sequence ID" value="OHA34387.1"/>
    <property type="molecule type" value="Genomic_DNA"/>
</dbReference>
<evidence type="ECO:0000313" key="3">
    <source>
        <dbReference type="Proteomes" id="UP000177797"/>
    </source>
</evidence>
<dbReference type="AlphaFoldDB" id="A0A1G2NE87"/>
<feature type="transmembrane region" description="Helical" evidence="1">
    <location>
        <begin position="73"/>
        <end position="99"/>
    </location>
</feature>
<keyword evidence="1" id="KW-1133">Transmembrane helix</keyword>
<comment type="caution">
    <text evidence="2">The sequence shown here is derived from an EMBL/GenBank/DDBJ whole genome shotgun (WGS) entry which is preliminary data.</text>
</comment>
<gene>
    <name evidence="2" type="ORF">A2938_00860</name>
</gene>
<evidence type="ECO:0000256" key="1">
    <source>
        <dbReference type="SAM" id="Phobius"/>
    </source>
</evidence>
<keyword evidence="1" id="KW-0812">Transmembrane</keyword>
<evidence type="ECO:0000313" key="2">
    <source>
        <dbReference type="EMBL" id="OHA34387.1"/>
    </source>
</evidence>
<organism evidence="2 3">
    <name type="scientific">Candidatus Taylorbacteria bacterium RIFCSPLOWO2_01_FULL_48_100</name>
    <dbReference type="NCBI Taxonomy" id="1802322"/>
    <lineage>
        <taxon>Bacteria</taxon>
        <taxon>Candidatus Tayloriibacteriota</taxon>
    </lineage>
</organism>
<reference evidence="2 3" key="1">
    <citation type="journal article" date="2016" name="Nat. Commun.">
        <title>Thousands of microbial genomes shed light on interconnected biogeochemical processes in an aquifer system.</title>
        <authorList>
            <person name="Anantharaman K."/>
            <person name="Brown C.T."/>
            <person name="Hug L.A."/>
            <person name="Sharon I."/>
            <person name="Castelle C.J."/>
            <person name="Probst A.J."/>
            <person name="Thomas B.C."/>
            <person name="Singh A."/>
            <person name="Wilkins M.J."/>
            <person name="Karaoz U."/>
            <person name="Brodie E.L."/>
            <person name="Williams K.H."/>
            <person name="Hubbard S.S."/>
            <person name="Banfield J.F."/>
        </authorList>
    </citation>
    <scope>NUCLEOTIDE SEQUENCE [LARGE SCALE GENOMIC DNA]</scope>
</reference>
<feature type="transmembrane region" description="Helical" evidence="1">
    <location>
        <begin position="25"/>
        <end position="45"/>
    </location>
</feature>
<feature type="transmembrane region" description="Helical" evidence="1">
    <location>
        <begin position="111"/>
        <end position="130"/>
    </location>
</feature>
<dbReference type="Proteomes" id="UP000177797">
    <property type="component" value="Unassembled WGS sequence"/>
</dbReference>